<sequence length="149" mass="16968">MFVSLTAQESTPKVQTPGSMAFSLLRPPGFWWIRLLKPTIQARLHPMELTITCHVNWYQLSGPTVSSQQTWENLSNECPGKAKTRRKRKPGTHRRMRLIGLIEWSLTMTPASLGAVSDRVRQASRVPPHLFQTRVAVEQNHIRGDVTDK</sequence>
<accession>A0A317V1L7</accession>
<dbReference type="AlphaFoldDB" id="A0A317V1L7"/>
<reference evidence="1" key="1">
    <citation type="submission" date="2016-12" db="EMBL/GenBank/DDBJ databases">
        <title>The genomes of Aspergillus section Nigri reveals drivers in fungal speciation.</title>
        <authorList>
            <consortium name="DOE Joint Genome Institute"/>
            <person name="Vesth T.C."/>
            <person name="Nybo J."/>
            <person name="Theobald S."/>
            <person name="Brandl J."/>
            <person name="Frisvad J.C."/>
            <person name="Nielsen K.F."/>
            <person name="Lyhne E.K."/>
            <person name="Kogle M.E."/>
            <person name="Kuo A."/>
            <person name="Riley R."/>
            <person name="Clum A."/>
            <person name="Nolan M."/>
            <person name="Lipzen A."/>
            <person name="Salamov A."/>
            <person name="Henrissat B."/>
            <person name="Wiebenga A."/>
            <person name="De vries R.P."/>
            <person name="Grigoriev I.V."/>
            <person name="Mortensen U.H."/>
            <person name="Andersen M.R."/>
            <person name="Baker S.E."/>
        </authorList>
    </citation>
    <scope>NUCLEOTIDE SEQUENCE</scope>
    <source>
        <strain evidence="1">CBS 122712</strain>
    </source>
</reference>
<dbReference type="Proteomes" id="UP000246171">
    <property type="component" value="Unassembled WGS sequence"/>
</dbReference>
<protein>
    <submittedName>
        <fullName evidence="1">Uncharacterized protein</fullName>
    </submittedName>
</protein>
<dbReference type="GeneID" id="37047842"/>
<organism evidence="1 2">
    <name type="scientific">Aspergillus eucalypticola (strain CBS 122712 / IBT 29274)</name>
    <dbReference type="NCBI Taxonomy" id="1448314"/>
    <lineage>
        <taxon>Eukaryota</taxon>
        <taxon>Fungi</taxon>
        <taxon>Dikarya</taxon>
        <taxon>Ascomycota</taxon>
        <taxon>Pezizomycotina</taxon>
        <taxon>Eurotiomycetes</taxon>
        <taxon>Eurotiomycetidae</taxon>
        <taxon>Eurotiales</taxon>
        <taxon>Aspergillaceae</taxon>
        <taxon>Aspergillus</taxon>
        <taxon>Aspergillus subgen. Circumdati</taxon>
    </lineage>
</organism>
<comment type="caution">
    <text evidence="1">The sequence shown here is derived from an EMBL/GenBank/DDBJ whole genome shotgun (WGS) entry which is preliminary data.</text>
</comment>
<dbReference type="EMBL" id="MSFU01000023">
    <property type="protein sequence ID" value="PWY66978.1"/>
    <property type="molecule type" value="Genomic_DNA"/>
</dbReference>
<evidence type="ECO:0000313" key="1">
    <source>
        <dbReference type="EMBL" id="PWY66978.1"/>
    </source>
</evidence>
<gene>
    <name evidence="1" type="ORF">BO83DRAFT_104245</name>
</gene>
<name>A0A317V1L7_ASPEC</name>
<dbReference type="RefSeq" id="XP_025385286.1">
    <property type="nucleotide sequence ID" value="XM_025525880.1"/>
</dbReference>
<proteinExistence type="predicted"/>
<keyword evidence="2" id="KW-1185">Reference proteome</keyword>
<dbReference type="VEuPathDB" id="FungiDB:BO83DRAFT_104245"/>
<evidence type="ECO:0000313" key="2">
    <source>
        <dbReference type="Proteomes" id="UP000246171"/>
    </source>
</evidence>